<proteinExistence type="inferred from homology"/>
<dbReference type="STRING" id="1423820.FC64_GL000978"/>
<dbReference type="AlphaFoldDB" id="A0A0R1ZBU2"/>
<evidence type="ECO:0000313" key="10">
    <source>
        <dbReference type="Proteomes" id="UP000051291"/>
    </source>
</evidence>
<dbReference type="InterPro" id="IPR000192">
    <property type="entry name" value="Aminotrans_V_dom"/>
</dbReference>
<evidence type="ECO:0000256" key="6">
    <source>
        <dbReference type="ARBA" id="ARBA00023014"/>
    </source>
</evidence>
<sequence>MIYFDNSATTKMDPSVLQTYDAVCQNIWGNSSSLHSWGEKAFNLLEQSRKQIADLMNCYPDEIYFTSGGTESDNWAIKGTAMEKRPYGKHIITSSVEHAAVMNSMKHLEKMGFDVTYLPVDDEGRVSPEDVRKAIRKDTILVSVMAINNEIGTIQPIEEIAEILNDHPKIHFHVDSVQAIGKGVEKLIRNPRVDFLAFSGHKFHAPRGTGFMYKKRGRMIQPLVDGGGQEKNLRGGTENLPAIAGMAKALRLLMDDEDQKVAHQRAIKNRIYQHISQFDKVHIFSKNDETFAPHILCFTIDGVRGESIVHAFEKYDIYISTTSACSSKKGDIAGTLAAMKVPEKIATSAVRISLDEHNTLEEADEFNRVFDKLYEEFKMINS</sequence>
<dbReference type="PANTHER" id="PTHR11601">
    <property type="entry name" value="CYSTEINE DESULFURYLASE FAMILY MEMBER"/>
    <property type="match status" value="1"/>
</dbReference>
<evidence type="ECO:0000313" key="9">
    <source>
        <dbReference type="EMBL" id="KRM51786.1"/>
    </source>
</evidence>
<evidence type="ECO:0000259" key="8">
    <source>
        <dbReference type="Pfam" id="PF00266"/>
    </source>
</evidence>
<reference evidence="9 10" key="1">
    <citation type="journal article" date="2015" name="Genome Announc.">
        <title>Expanding the biotechnology potential of lactobacilli through comparative genomics of 213 strains and associated genera.</title>
        <authorList>
            <person name="Sun Z."/>
            <person name="Harris H.M."/>
            <person name="McCann A."/>
            <person name="Guo C."/>
            <person name="Argimon S."/>
            <person name="Zhang W."/>
            <person name="Yang X."/>
            <person name="Jeffery I.B."/>
            <person name="Cooney J.C."/>
            <person name="Kagawa T.F."/>
            <person name="Liu W."/>
            <person name="Song Y."/>
            <person name="Salvetti E."/>
            <person name="Wrobel A."/>
            <person name="Rasinkangas P."/>
            <person name="Parkhill J."/>
            <person name="Rea M.C."/>
            <person name="O'Sullivan O."/>
            <person name="Ritari J."/>
            <person name="Douillard F.P."/>
            <person name="Paul Ross R."/>
            <person name="Yang R."/>
            <person name="Briner A.E."/>
            <person name="Felis G.E."/>
            <person name="de Vos W.M."/>
            <person name="Barrangou R."/>
            <person name="Klaenhammer T.R."/>
            <person name="Caufield P.W."/>
            <person name="Cui Y."/>
            <person name="Zhang H."/>
            <person name="O'Toole P.W."/>
        </authorList>
    </citation>
    <scope>NUCLEOTIDE SEQUENCE [LARGE SCALE GENOMIC DNA]</scope>
    <source>
        <strain evidence="9 10">DSM 20653</strain>
    </source>
</reference>
<feature type="domain" description="Aminotransferase class V" evidence="8">
    <location>
        <begin position="2"/>
        <end position="366"/>
    </location>
</feature>
<dbReference type="InterPro" id="IPR016454">
    <property type="entry name" value="Cysteine_dSase"/>
</dbReference>
<keyword evidence="10" id="KW-1185">Reference proteome</keyword>
<dbReference type="Pfam" id="PF00266">
    <property type="entry name" value="Aminotran_5"/>
    <property type="match status" value="1"/>
</dbReference>
<evidence type="ECO:0000256" key="7">
    <source>
        <dbReference type="RuleBase" id="RU004504"/>
    </source>
</evidence>
<evidence type="ECO:0000256" key="4">
    <source>
        <dbReference type="ARBA" id="ARBA00022898"/>
    </source>
</evidence>
<dbReference type="InterPro" id="IPR015422">
    <property type="entry name" value="PyrdxlP-dep_Trfase_small"/>
</dbReference>
<keyword evidence="3" id="KW-0479">Metal-binding</keyword>
<dbReference type="Gene3D" id="1.10.260.50">
    <property type="match status" value="1"/>
</dbReference>
<dbReference type="InterPro" id="IPR015424">
    <property type="entry name" value="PyrdxlP-dep_Trfase"/>
</dbReference>
<dbReference type="Proteomes" id="UP000051291">
    <property type="component" value="Unassembled WGS sequence"/>
</dbReference>
<dbReference type="PIRSF" id="PIRSF005572">
    <property type="entry name" value="NifS"/>
    <property type="match status" value="1"/>
</dbReference>
<gene>
    <name evidence="9" type="ORF">FC64_GL000978</name>
</gene>
<dbReference type="Gene3D" id="3.40.640.10">
    <property type="entry name" value="Type I PLP-dependent aspartate aminotransferase-like (Major domain)"/>
    <property type="match status" value="1"/>
</dbReference>
<name>A0A0R1ZBU2_9LACO</name>
<keyword evidence="5" id="KW-0408">Iron</keyword>
<comment type="cofactor">
    <cofactor evidence="1 7">
        <name>pyridoxal 5'-phosphate</name>
        <dbReference type="ChEBI" id="CHEBI:597326"/>
    </cofactor>
</comment>
<dbReference type="PATRIC" id="fig|1423820.4.peg.1002"/>
<dbReference type="GO" id="GO:0031071">
    <property type="term" value="F:cysteine desulfurase activity"/>
    <property type="evidence" value="ECO:0007669"/>
    <property type="project" value="UniProtKB-ARBA"/>
</dbReference>
<dbReference type="SUPFAM" id="SSF53383">
    <property type="entry name" value="PLP-dependent transferases"/>
    <property type="match status" value="1"/>
</dbReference>
<dbReference type="PROSITE" id="PS00595">
    <property type="entry name" value="AA_TRANSFER_CLASS_5"/>
    <property type="match status" value="1"/>
</dbReference>
<dbReference type="GO" id="GO:0046872">
    <property type="term" value="F:metal ion binding"/>
    <property type="evidence" value="ECO:0007669"/>
    <property type="project" value="UniProtKB-KW"/>
</dbReference>
<dbReference type="EMBL" id="AYYZ01000029">
    <property type="protein sequence ID" value="KRM51786.1"/>
    <property type="molecule type" value="Genomic_DNA"/>
</dbReference>
<keyword evidence="4" id="KW-0663">Pyridoxal phosphate</keyword>
<keyword evidence="6" id="KW-0411">Iron-sulfur</keyword>
<dbReference type="RefSeq" id="WP_057906836.1">
    <property type="nucleotide sequence ID" value="NZ_AYYZ01000029.1"/>
</dbReference>
<evidence type="ECO:0000256" key="1">
    <source>
        <dbReference type="ARBA" id="ARBA00001933"/>
    </source>
</evidence>
<evidence type="ECO:0000256" key="2">
    <source>
        <dbReference type="ARBA" id="ARBA00006490"/>
    </source>
</evidence>
<organism evidence="9 10">
    <name type="scientific">Ligilactobacillus araffinosus DSM 20653</name>
    <dbReference type="NCBI Taxonomy" id="1423820"/>
    <lineage>
        <taxon>Bacteria</taxon>
        <taxon>Bacillati</taxon>
        <taxon>Bacillota</taxon>
        <taxon>Bacilli</taxon>
        <taxon>Lactobacillales</taxon>
        <taxon>Lactobacillaceae</taxon>
        <taxon>Ligilactobacillus</taxon>
    </lineage>
</organism>
<dbReference type="FunFam" id="3.40.640.10:FF:000084">
    <property type="entry name" value="IscS-like cysteine desulfurase"/>
    <property type="match status" value="1"/>
</dbReference>
<comment type="similarity">
    <text evidence="2">Belongs to the class-V pyridoxal-phosphate-dependent aminotransferase family. NifS/IscS subfamily.</text>
</comment>
<dbReference type="PANTHER" id="PTHR11601:SF50">
    <property type="entry name" value="CYSTEINE DESULFURASE ISCS 2-RELATED"/>
    <property type="match status" value="1"/>
</dbReference>
<protein>
    <submittedName>
        <fullName evidence="9">Cysteine desulfurase</fullName>
    </submittedName>
</protein>
<evidence type="ECO:0000256" key="5">
    <source>
        <dbReference type="ARBA" id="ARBA00023004"/>
    </source>
</evidence>
<evidence type="ECO:0000256" key="3">
    <source>
        <dbReference type="ARBA" id="ARBA00022723"/>
    </source>
</evidence>
<comment type="caution">
    <text evidence="9">The sequence shown here is derived from an EMBL/GenBank/DDBJ whole genome shotgun (WGS) entry which is preliminary data.</text>
</comment>
<dbReference type="InterPro" id="IPR020578">
    <property type="entry name" value="Aminotrans_V_PyrdxlP_BS"/>
</dbReference>
<accession>A0A0R1ZBU2</accession>
<dbReference type="InterPro" id="IPR015421">
    <property type="entry name" value="PyrdxlP-dep_Trfase_major"/>
</dbReference>
<dbReference type="GO" id="GO:0051536">
    <property type="term" value="F:iron-sulfur cluster binding"/>
    <property type="evidence" value="ECO:0007669"/>
    <property type="project" value="UniProtKB-KW"/>
</dbReference>
<dbReference type="Gene3D" id="3.90.1150.10">
    <property type="entry name" value="Aspartate Aminotransferase, domain 1"/>
    <property type="match status" value="1"/>
</dbReference>